<dbReference type="InterPro" id="IPR038422">
    <property type="entry name" value="Cut8/Sts1_sf"/>
</dbReference>
<dbReference type="Proteomes" id="UP000218209">
    <property type="component" value="Unassembled WGS sequence"/>
</dbReference>
<dbReference type="GO" id="GO:0031144">
    <property type="term" value="P:proteasome localization"/>
    <property type="evidence" value="ECO:0007669"/>
    <property type="project" value="InterPro"/>
</dbReference>
<dbReference type="GO" id="GO:0071630">
    <property type="term" value="P:nuclear protein quality control by the ubiquitin-proteasome system"/>
    <property type="evidence" value="ECO:0007669"/>
    <property type="project" value="InterPro"/>
</dbReference>
<evidence type="ECO:0000256" key="2">
    <source>
        <dbReference type="ARBA" id="ARBA00006199"/>
    </source>
</evidence>
<accession>A0A1X6P5D1</accession>
<dbReference type="PANTHER" id="PTHR28032">
    <property type="entry name" value="FI02826P"/>
    <property type="match status" value="1"/>
</dbReference>
<dbReference type="Pfam" id="PF08559">
    <property type="entry name" value="Cut8"/>
    <property type="match status" value="1"/>
</dbReference>
<dbReference type="PANTHER" id="PTHR28032:SF1">
    <property type="entry name" value="FI02826P"/>
    <property type="match status" value="1"/>
</dbReference>
<evidence type="ECO:0000256" key="4">
    <source>
        <dbReference type="SAM" id="MobiDB-lite"/>
    </source>
</evidence>
<sequence length="219" mass="23272">MASLSPSSGKRPRVDDGAGAGASPPPVPAAVHVNVAALRPRLVALSQGQLADVLLGVMATGALTEEDLLAALPPPDLSEVKERLAAANHLIRRAMPNSRWGSSADEYSYRRCAAAVTAFKKLLAAETKAIEAAGHPRSVFLFCEVSADAICATVTWENESHNKWQAAAEKTRDRLALKTAKAMAKDATVDTDELQFILDSFGETYPAIVKPLETAIAKR</sequence>
<evidence type="ECO:0000256" key="3">
    <source>
        <dbReference type="ARBA" id="ARBA00023242"/>
    </source>
</evidence>
<dbReference type="InterPro" id="IPR013868">
    <property type="entry name" value="Cut8/Sts1_fam"/>
</dbReference>
<reference evidence="5 6" key="1">
    <citation type="submission" date="2017-03" db="EMBL/GenBank/DDBJ databases">
        <title>WGS assembly of Porphyra umbilicalis.</title>
        <authorList>
            <person name="Brawley S.H."/>
            <person name="Blouin N.A."/>
            <person name="Ficko-Blean E."/>
            <person name="Wheeler G.L."/>
            <person name="Lohr M."/>
            <person name="Goodson H.V."/>
            <person name="Jenkins J.W."/>
            <person name="Blaby-Haas C.E."/>
            <person name="Helliwell K.E."/>
            <person name="Chan C."/>
            <person name="Marriage T."/>
            <person name="Bhattacharya D."/>
            <person name="Klein A.S."/>
            <person name="Badis Y."/>
            <person name="Brodie J."/>
            <person name="Cao Y."/>
            <person name="Collen J."/>
            <person name="Dittami S.M."/>
            <person name="Gachon C.M."/>
            <person name="Green B.R."/>
            <person name="Karpowicz S."/>
            <person name="Kim J.W."/>
            <person name="Kudahl U."/>
            <person name="Lin S."/>
            <person name="Michel G."/>
            <person name="Mittag M."/>
            <person name="Olson B.J."/>
            <person name="Pangilinan J."/>
            <person name="Peng Y."/>
            <person name="Qiu H."/>
            <person name="Shu S."/>
            <person name="Singer J.T."/>
            <person name="Smith A.G."/>
            <person name="Sprecher B.N."/>
            <person name="Wagner V."/>
            <person name="Wang W."/>
            <person name="Wang Z.-Y."/>
            <person name="Yan J."/>
            <person name="Yarish C."/>
            <person name="Zoeuner-Riek S."/>
            <person name="Zhuang Y."/>
            <person name="Zou Y."/>
            <person name="Lindquist E.A."/>
            <person name="Grimwood J."/>
            <person name="Barry K."/>
            <person name="Rokhsar D.S."/>
            <person name="Schmutz J."/>
            <person name="Stiller J.W."/>
            <person name="Grossman A.R."/>
            <person name="Prochnik S.E."/>
        </authorList>
    </citation>
    <scope>NUCLEOTIDE SEQUENCE [LARGE SCALE GENOMIC DNA]</scope>
    <source>
        <strain evidence="5">4086291</strain>
    </source>
</reference>
<name>A0A1X6P5D1_PORUM</name>
<evidence type="ECO:0000256" key="1">
    <source>
        <dbReference type="ARBA" id="ARBA00004123"/>
    </source>
</evidence>
<organism evidence="5 6">
    <name type="scientific">Porphyra umbilicalis</name>
    <name type="common">Purple laver</name>
    <name type="synonym">Red alga</name>
    <dbReference type="NCBI Taxonomy" id="2786"/>
    <lineage>
        <taxon>Eukaryota</taxon>
        <taxon>Rhodophyta</taxon>
        <taxon>Bangiophyceae</taxon>
        <taxon>Bangiales</taxon>
        <taxon>Bangiaceae</taxon>
        <taxon>Porphyra</taxon>
    </lineage>
</organism>
<keyword evidence="6" id="KW-1185">Reference proteome</keyword>
<keyword evidence="3" id="KW-0539">Nucleus</keyword>
<evidence type="ECO:0000313" key="6">
    <source>
        <dbReference type="Proteomes" id="UP000218209"/>
    </source>
</evidence>
<dbReference type="GO" id="GO:0031965">
    <property type="term" value="C:nuclear membrane"/>
    <property type="evidence" value="ECO:0007669"/>
    <property type="project" value="TreeGrafter"/>
</dbReference>
<comment type="similarity">
    <text evidence="2">Belongs to the cut8/STS1 family.</text>
</comment>
<dbReference type="OrthoDB" id="10061064at2759"/>
<dbReference type="Gene3D" id="1.20.58.1590">
    <property type="entry name" value="Tethering factor for nuclear proteasome Cut8/Sts1"/>
    <property type="match status" value="1"/>
</dbReference>
<feature type="region of interest" description="Disordered" evidence="4">
    <location>
        <begin position="1"/>
        <end position="25"/>
    </location>
</feature>
<gene>
    <name evidence="5" type="ORF">BU14_0207s0001</name>
</gene>
<dbReference type="EMBL" id="KV918880">
    <property type="protein sequence ID" value="OSX76082.1"/>
    <property type="molecule type" value="Genomic_DNA"/>
</dbReference>
<dbReference type="GO" id="GO:0070628">
    <property type="term" value="F:proteasome binding"/>
    <property type="evidence" value="ECO:0007669"/>
    <property type="project" value="TreeGrafter"/>
</dbReference>
<evidence type="ECO:0000313" key="5">
    <source>
        <dbReference type="EMBL" id="OSX76082.1"/>
    </source>
</evidence>
<protein>
    <submittedName>
        <fullName evidence="5">Uncharacterized protein</fullName>
    </submittedName>
</protein>
<dbReference type="AlphaFoldDB" id="A0A1X6P5D1"/>
<proteinExistence type="inferred from homology"/>
<comment type="subcellular location">
    <subcellularLocation>
        <location evidence="1">Nucleus</location>
    </subcellularLocation>
</comment>